<accession>A0AAD9BQL9</accession>
<keyword evidence="11" id="KW-0965">Cell junction</keyword>
<dbReference type="SUPFAM" id="SSF49313">
    <property type="entry name" value="Cadherin-like"/>
    <property type="match status" value="5"/>
</dbReference>
<dbReference type="Gene3D" id="2.60.40.60">
    <property type="entry name" value="Cadherins"/>
    <property type="match status" value="5"/>
</dbReference>
<dbReference type="CDD" id="cd11304">
    <property type="entry name" value="Cadherin_repeat"/>
    <property type="match status" value="4"/>
</dbReference>
<evidence type="ECO:0000256" key="3">
    <source>
        <dbReference type="ARBA" id="ARBA00022475"/>
    </source>
</evidence>
<dbReference type="InterPro" id="IPR050971">
    <property type="entry name" value="Cadherin-domain_protein"/>
</dbReference>
<keyword evidence="22" id="KW-1185">Reference proteome</keyword>
<dbReference type="FunFam" id="2.60.40.60:FF:000083">
    <property type="entry name" value="Desmoglein 1"/>
    <property type="match status" value="1"/>
</dbReference>
<dbReference type="PANTHER" id="PTHR24025:SF32">
    <property type="entry name" value="DESMOGLEIN-2"/>
    <property type="match status" value="1"/>
</dbReference>
<sequence length="1415" mass="154701">MARLSFSEVGLLLLLVLALVLSAESGPRRQKTLRRKKREWIIPPTKLIENTDYRHKEFIAKIRSDKDLGESMDYFLTGEGADKEPFNLFVVDRNTGFVRITELLDREKRQFYNLTGVARFKDGKKAEDDVPLTFRVLDQNDNPPYFELQMGNITEESKPGSVVMQIKGKDKDQPGTINSEISYRIVSQEPAGTGHMFTLDRKTGQLYVKEENIDRETIDFYKLVVEGTDMGGGSGGLVGTGTVEVKVLDINDNIPTLEKLRLQYDGEVEENVADVVVMRIKALDKDLRHSDNWLTAFEIAKGNEDNMFSIETDKETNEGVLKLIKAVDFEEVQNLELGLIITNVAPFVRGGAILMDVDVKIGEGNPMATGADTGLPAEDVNYAKAFDPENWFTIDEKTAEIKLNRVPDRESPFVVNGTYIAKILAITDDRPSKTATGTIAIQVLDSNDHCPTLTTTHSTQCTDETTVYVTAFDEDIDPNGAPFTFRVIPDGTRGSWDVEVVNKTSAALHSHDPLWPGLYEVQVEVLDAQGLSCPSNEIFTVDVCTCVETKDCKIKAAKLETTSIELSAPAISLLLSAMCLLLFIPLLMMFCQCGAELFPDSFLDMPWETKEQLISYHTEGRGEDKEVPLHSISVSLGPQKTFGTAQGSNSKGTITNTIKNNQTTTVHDEFLERFRDTRQSWMEVDNNAHRDFGYGYGSATISRNTLQHTTTHLTALYEDIALPDAFLNDYYSQKAMCALPAKDCSLEYHFEGQGSSAGSVGCCSLLETNNDLQFLDDLGPKFKTLSDICSPPKPTPKPSLTHKIVGAVQTTVNKVEPVVMPKVERSVETDHTDVKKETVMSSTNISKSSVNTVSTAHQSMTLPNSKVTNISHSTTLPHQAHHSATLPHQAHHSATLSHQARTVFIQPQPVYYTTNPVLQPMHYVVQPQLQNTVMLAEGSHGANFPGLCVVSGPQGSPPGLVSQGIEGPKSPASPVSPTFFLPGSPGVSTGSGPAKGWKMIGPNPDGKYMLVKDKSRPDDAGEVDPGSSQGNLPRGAILVKEAAPPQGVLDLAAQWSVYGILPGHTAAKRGGAVAVNSHLGQTWVGQPGVMGLVPVTAFGIGVGEPGMGMADVMTVKPEVRQVGMWQPGMTEVGIRQVSTNQYQETTQLQQIADTSGILKASGINSPKEDKTTTVVNTIISAETHPSNEEVLIENQLKDPVQNMNYEMVEEKHDVPYISMPLETTLDDEDPGRMVQTAFEDKLGIQECPTQTSETAPTESNVPQQNSVESEQQENHVPAKGFSEENISLVNQMSTTEVCQPGSDVIDLVNTGRESIEISTIPQGEGSTSTLEHINIVDDQIQDITEVKVDSQESLKGVVKEGKAVHLTIVEGLEDKSQEVGSEPQLDDLTEDQMDRDLEEDVSPAENVVSDTETSR</sequence>
<dbReference type="FunFam" id="2.60.40.60:FF:000068">
    <property type="entry name" value="Desmoglein 1"/>
    <property type="match status" value="1"/>
</dbReference>
<dbReference type="InterPro" id="IPR027397">
    <property type="entry name" value="Catenin-bd_sf"/>
</dbReference>
<feature type="region of interest" description="Disordered" evidence="18">
    <location>
        <begin position="1372"/>
        <end position="1415"/>
    </location>
</feature>
<keyword evidence="14" id="KW-0325">Glycoprotein</keyword>
<dbReference type="PROSITE" id="PS50268">
    <property type="entry name" value="CADHERIN_2"/>
    <property type="match status" value="4"/>
</dbReference>
<feature type="region of interest" description="Disordered" evidence="18">
    <location>
        <begin position="1011"/>
        <end position="1033"/>
    </location>
</feature>
<evidence type="ECO:0000256" key="8">
    <source>
        <dbReference type="ARBA" id="ARBA00022737"/>
    </source>
</evidence>
<evidence type="ECO:0000256" key="15">
    <source>
        <dbReference type="PROSITE-ProRule" id="PRU00043"/>
    </source>
</evidence>
<feature type="signal peptide" evidence="19">
    <location>
        <begin position="1"/>
        <end position="22"/>
    </location>
</feature>
<organism evidence="21 22">
    <name type="scientific">Dissostichus eleginoides</name>
    <name type="common">Patagonian toothfish</name>
    <name type="synonym">Dissostichus amissus</name>
    <dbReference type="NCBI Taxonomy" id="100907"/>
    <lineage>
        <taxon>Eukaryota</taxon>
        <taxon>Metazoa</taxon>
        <taxon>Chordata</taxon>
        <taxon>Craniata</taxon>
        <taxon>Vertebrata</taxon>
        <taxon>Euteleostomi</taxon>
        <taxon>Actinopterygii</taxon>
        <taxon>Neopterygii</taxon>
        <taxon>Teleostei</taxon>
        <taxon>Neoteleostei</taxon>
        <taxon>Acanthomorphata</taxon>
        <taxon>Eupercaria</taxon>
        <taxon>Perciformes</taxon>
        <taxon>Notothenioidei</taxon>
        <taxon>Nototheniidae</taxon>
        <taxon>Dissostichus</taxon>
    </lineage>
</organism>
<dbReference type="FunFam" id="4.10.900.10:FF:000003">
    <property type="entry name" value="Desmoglein 1"/>
    <property type="match status" value="1"/>
</dbReference>
<feature type="region of interest" description="Disordered" evidence="18">
    <location>
        <begin position="1248"/>
        <end position="1277"/>
    </location>
</feature>
<dbReference type="Proteomes" id="UP001228049">
    <property type="component" value="Unassembled WGS sequence"/>
</dbReference>
<evidence type="ECO:0000256" key="10">
    <source>
        <dbReference type="ARBA" id="ARBA00022889"/>
    </source>
</evidence>
<evidence type="ECO:0000256" key="17">
    <source>
        <dbReference type="RuleBase" id="RU004358"/>
    </source>
</evidence>
<dbReference type="FunFam" id="2.60.40.60:FF:000011">
    <property type="entry name" value="Cadherin 1"/>
    <property type="match status" value="1"/>
</dbReference>
<keyword evidence="13" id="KW-0472">Membrane</keyword>
<keyword evidence="6" id="KW-0479">Metal-binding</keyword>
<keyword evidence="5 16" id="KW-0812">Transmembrane</keyword>
<dbReference type="PRINTS" id="PR00205">
    <property type="entry name" value="CADHERIN"/>
</dbReference>
<evidence type="ECO:0000313" key="22">
    <source>
        <dbReference type="Proteomes" id="UP001228049"/>
    </source>
</evidence>
<name>A0AAD9BQL9_DISEL</name>
<evidence type="ECO:0000256" key="18">
    <source>
        <dbReference type="SAM" id="MobiDB-lite"/>
    </source>
</evidence>
<feature type="domain" description="Cadherin" evidence="20">
    <location>
        <begin position="64"/>
        <end position="146"/>
    </location>
</feature>
<dbReference type="GO" id="GO:0005509">
    <property type="term" value="F:calcium ion binding"/>
    <property type="evidence" value="ECO:0007669"/>
    <property type="project" value="UniProtKB-UniRule"/>
</dbReference>
<dbReference type="InterPro" id="IPR009122">
    <property type="entry name" value="Desmosomal_cadherin"/>
</dbReference>
<feature type="domain" description="Cadherin" evidence="20">
    <location>
        <begin position="260"/>
        <end position="378"/>
    </location>
</feature>
<evidence type="ECO:0000256" key="4">
    <source>
        <dbReference type="ARBA" id="ARBA00022685"/>
    </source>
</evidence>
<dbReference type="Pfam" id="PF01049">
    <property type="entry name" value="CADH_Y-type_LIR"/>
    <property type="match status" value="1"/>
</dbReference>
<feature type="compositionally biased region" description="Acidic residues" evidence="18">
    <location>
        <begin position="1384"/>
        <end position="1402"/>
    </location>
</feature>
<reference evidence="21" key="1">
    <citation type="submission" date="2023-04" db="EMBL/GenBank/DDBJ databases">
        <title>Chromosome-level genome of Chaenocephalus aceratus.</title>
        <authorList>
            <person name="Park H."/>
        </authorList>
    </citation>
    <scope>NUCLEOTIDE SEQUENCE</scope>
    <source>
        <strain evidence="21">DE</strain>
        <tissue evidence="21">Muscle</tissue>
    </source>
</reference>
<comment type="caution">
    <text evidence="21">The sequence shown here is derived from an EMBL/GenBank/DDBJ whole genome shotgun (WGS) entry which is preliminary data.</text>
</comment>
<dbReference type="GO" id="GO:0045216">
    <property type="term" value="P:cell-cell junction organization"/>
    <property type="evidence" value="ECO:0007669"/>
    <property type="project" value="UniProtKB-ARBA"/>
</dbReference>
<dbReference type="GO" id="GO:0030057">
    <property type="term" value="C:desmosome"/>
    <property type="evidence" value="ECO:0007669"/>
    <property type="project" value="UniProtKB-SubCell"/>
</dbReference>
<evidence type="ECO:0000256" key="16">
    <source>
        <dbReference type="RuleBase" id="RU003318"/>
    </source>
</evidence>
<proteinExistence type="predicted"/>
<keyword evidence="12" id="KW-1133">Transmembrane helix</keyword>
<dbReference type="InterPro" id="IPR002126">
    <property type="entry name" value="Cadherin-like_dom"/>
</dbReference>
<gene>
    <name evidence="21" type="ORF">KUDE01_028454</name>
</gene>
<feature type="compositionally biased region" description="Polar residues" evidence="18">
    <location>
        <begin position="1248"/>
        <end position="1262"/>
    </location>
</feature>
<keyword evidence="7 19" id="KW-0732">Signal</keyword>
<evidence type="ECO:0000256" key="6">
    <source>
        <dbReference type="ARBA" id="ARBA00022723"/>
    </source>
</evidence>
<dbReference type="SMART" id="SM00112">
    <property type="entry name" value="CA"/>
    <property type="match status" value="4"/>
</dbReference>
<feature type="compositionally biased region" description="Polar residues" evidence="18">
    <location>
        <begin position="839"/>
        <end position="857"/>
    </location>
</feature>
<dbReference type="PANTHER" id="PTHR24025">
    <property type="entry name" value="DESMOGLEIN FAMILY MEMBER"/>
    <property type="match status" value="1"/>
</dbReference>
<feature type="domain" description="Cadherin" evidence="20">
    <location>
        <begin position="368"/>
        <end position="453"/>
    </location>
</feature>
<dbReference type="EMBL" id="JASDAP010000018">
    <property type="protein sequence ID" value="KAK1887666.1"/>
    <property type="molecule type" value="Genomic_DNA"/>
</dbReference>
<keyword evidence="9 15" id="KW-0106">Calcium</keyword>
<keyword evidence="3" id="KW-1003">Cell membrane</keyword>
<evidence type="ECO:0000259" key="20">
    <source>
        <dbReference type="PROSITE" id="PS50268"/>
    </source>
</evidence>
<dbReference type="FunFam" id="2.60.40.60:FF:000031">
    <property type="entry name" value="Cadherin 3"/>
    <property type="match status" value="1"/>
</dbReference>
<evidence type="ECO:0000256" key="14">
    <source>
        <dbReference type="ARBA" id="ARBA00023180"/>
    </source>
</evidence>
<evidence type="ECO:0000256" key="19">
    <source>
        <dbReference type="SAM" id="SignalP"/>
    </source>
</evidence>
<evidence type="ECO:0000256" key="11">
    <source>
        <dbReference type="ARBA" id="ARBA00022949"/>
    </source>
</evidence>
<evidence type="ECO:0000313" key="21">
    <source>
        <dbReference type="EMBL" id="KAK1887666.1"/>
    </source>
</evidence>
<dbReference type="PRINTS" id="PR01818">
    <property type="entry name" value="DESMOCADHERN"/>
</dbReference>
<keyword evidence="8" id="KW-0677">Repeat</keyword>
<dbReference type="GO" id="GO:0055113">
    <property type="term" value="P:epiboly involved in gastrulation with mouth forming second"/>
    <property type="evidence" value="ECO:0007669"/>
    <property type="project" value="UniProtKB-ARBA"/>
</dbReference>
<feature type="domain" description="Cadherin" evidence="20">
    <location>
        <begin position="153"/>
        <end position="257"/>
    </location>
</feature>
<evidence type="ECO:0000256" key="5">
    <source>
        <dbReference type="ARBA" id="ARBA00022692"/>
    </source>
</evidence>
<feature type="chain" id="PRO_5042265690" evidence="19">
    <location>
        <begin position="23"/>
        <end position="1415"/>
    </location>
</feature>
<feature type="compositionally biased region" description="Basic and acidic residues" evidence="18">
    <location>
        <begin position="827"/>
        <end position="838"/>
    </location>
</feature>
<dbReference type="GO" id="GO:0007156">
    <property type="term" value="P:homophilic cell adhesion via plasma membrane adhesion molecules"/>
    <property type="evidence" value="ECO:0007669"/>
    <property type="project" value="InterPro"/>
</dbReference>
<dbReference type="InterPro" id="IPR000233">
    <property type="entry name" value="Cadherin_Y-type_LIR"/>
</dbReference>
<dbReference type="PROSITE" id="PS00232">
    <property type="entry name" value="CADHERIN_1"/>
    <property type="match status" value="2"/>
</dbReference>
<evidence type="ECO:0000256" key="7">
    <source>
        <dbReference type="ARBA" id="ARBA00022729"/>
    </source>
</evidence>
<evidence type="ECO:0000256" key="12">
    <source>
        <dbReference type="ARBA" id="ARBA00022989"/>
    </source>
</evidence>
<evidence type="ECO:0000256" key="9">
    <source>
        <dbReference type="ARBA" id="ARBA00022837"/>
    </source>
</evidence>
<protein>
    <submittedName>
        <fullName evidence="21">Desmoglein-2</fullName>
    </submittedName>
</protein>
<dbReference type="InterPro" id="IPR015919">
    <property type="entry name" value="Cadherin-like_sf"/>
</dbReference>
<feature type="region of interest" description="Disordered" evidence="18">
    <location>
        <begin position="827"/>
        <end position="857"/>
    </location>
</feature>
<evidence type="ECO:0000256" key="1">
    <source>
        <dbReference type="ARBA" id="ARBA00004251"/>
    </source>
</evidence>
<dbReference type="Gene3D" id="4.10.900.10">
    <property type="entry name" value="TCF3-CBD (Catenin binding domain)"/>
    <property type="match status" value="1"/>
</dbReference>
<comment type="subcellular location">
    <subcellularLocation>
        <location evidence="2">Cell junction</location>
        <location evidence="2">Desmosome</location>
    </subcellularLocation>
    <subcellularLocation>
        <location evidence="1 16">Cell membrane</location>
        <topology evidence="1 16">Single-pass type I membrane protein</topology>
    </subcellularLocation>
</comment>
<evidence type="ECO:0000256" key="2">
    <source>
        <dbReference type="ARBA" id="ARBA00004568"/>
    </source>
</evidence>
<dbReference type="GO" id="GO:0005886">
    <property type="term" value="C:plasma membrane"/>
    <property type="evidence" value="ECO:0007669"/>
    <property type="project" value="UniProtKB-SubCell"/>
</dbReference>
<comment type="function">
    <text evidence="17">A component of desmosome cell-cell junctions which are required for positive regulation of cellular adhesion. Involved in the interaction of plaque proteins and intermediate filaments mediating cell-cell adhesion.</text>
</comment>
<dbReference type="InterPro" id="IPR020894">
    <property type="entry name" value="Cadherin_CS"/>
</dbReference>
<evidence type="ECO:0000256" key="13">
    <source>
        <dbReference type="ARBA" id="ARBA00023136"/>
    </source>
</evidence>
<keyword evidence="10 16" id="KW-0130">Cell adhesion</keyword>
<keyword evidence="4" id="KW-0165">Cleavage on pair of basic residues</keyword>
<dbReference type="Pfam" id="PF00028">
    <property type="entry name" value="Cadherin"/>
    <property type="match status" value="2"/>
</dbReference>